<dbReference type="PANTHER" id="PTHR31839:SF85">
    <property type="entry name" value="AP2_ERF DOMAIN-CONTAINING PROTEIN"/>
    <property type="match status" value="1"/>
</dbReference>
<keyword evidence="3" id="KW-1185">Reference proteome</keyword>
<dbReference type="PANTHER" id="PTHR31839">
    <property type="entry name" value="DEHYDRATION-RESPONSIVE ELEMENT-BINDING PROTEIN 1D"/>
    <property type="match status" value="1"/>
</dbReference>
<dbReference type="GO" id="GO:0003700">
    <property type="term" value="F:DNA-binding transcription factor activity"/>
    <property type="evidence" value="ECO:0007669"/>
    <property type="project" value="InterPro"/>
</dbReference>
<sequence length="106" mass="10672">MAAAAYDVAALTLKGTYAVLNFPDSVISNRLPECPTADDIRAAAVRAAAAPAPGGGGSMTVGGTNTASPGSYMDAEPNLWSDMAEGNAGKATENAFQSSGGNLWNY</sequence>
<name>A0AAU9NM45_9ASTR</name>
<organism evidence="2 3">
    <name type="scientific">Lactuca virosa</name>
    <dbReference type="NCBI Taxonomy" id="75947"/>
    <lineage>
        <taxon>Eukaryota</taxon>
        <taxon>Viridiplantae</taxon>
        <taxon>Streptophyta</taxon>
        <taxon>Embryophyta</taxon>
        <taxon>Tracheophyta</taxon>
        <taxon>Spermatophyta</taxon>
        <taxon>Magnoliopsida</taxon>
        <taxon>eudicotyledons</taxon>
        <taxon>Gunneridae</taxon>
        <taxon>Pentapetalae</taxon>
        <taxon>asterids</taxon>
        <taxon>campanulids</taxon>
        <taxon>Asterales</taxon>
        <taxon>Asteraceae</taxon>
        <taxon>Cichorioideae</taxon>
        <taxon>Cichorieae</taxon>
        <taxon>Lactucinae</taxon>
        <taxon>Lactuca</taxon>
    </lineage>
</organism>
<evidence type="ECO:0000313" key="3">
    <source>
        <dbReference type="Proteomes" id="UP001157418"/>
    </source>
</evidence>
<accession>A0AAU9NM45</accession>
<dbReference type="InterPro" id="IPR045277">
    <property type="entry name" value="DRE1A-I"/>
</dbReference>
<proteinExistence type="predicted"/>
<reference evidence="2 3" key="1">
    <citation type="submission" date="2022-01" db="EMBL/GenBank/DDBJ databases">
        <authorList>
            <person name="Xiong W."/>
            <person name="Schranz E."/>
        </authorList>
    </citation>
    <scope>NUCLEOTIDE SEQUENCE [LARGE SCALE GENOMIC DNA]</scope>
</reference>
<gene>
    <name evidence="2" type="ORF">LVIROSA_LOCUS25183</name>
</gene>
<feature type="region of interest" description="Disordered" evidence="1">
    <location>
        <begin position="50"/>
        <end position="78"/>
    </location>
</feature>
<dbReference type="AlphaFoldDB" id="A0AAU9NM45"/>
<comment type="caution">
    <text evidence="2">The sequence shown here is derived from an EMBL/GenBank/DDBJ whole genome shotgun (WGS) entry which is preliminary data.</text>
</comment>
<protein>
    <recommendedName>
        <fullName evidence="4">AP2/ERF domain-containing protein</fullName>
    </recommendedName>
</protein>
<evidence type="ECO:0008006" key="4">
    <source>
        <dbReference type="Google" id="ProtNLM"/>
    </source>
</evidence>
<evidence type="ECO:0000313" key="2">
    <source>
        <dbReference type="EMBL" id="CAH1438955.1"/>
    </source>
</evidence>
<dbReference type="Proteomes" id="UP001157418">
    <property type="component" value="Unassembled WGS sequence"/>
</dbReference>
<evidence type="ECO:0000256" key="1">
    <source>
        <dbReference type="SAM" id="MobiDB-lite"/>
    </source>
</evidence>
<dbReference type="EMBL" id="CAKMRJ010004445">
    <property type="protein sequence ID" value="CAH1438955.1"/>
    <property type="molecule type" value="Genomic_DNA"/>
</dbReference>